<dbReference type="Proteomes" id="UP001162131">
    <property type="component" value="Unassembled WGS sequence"/>
</dbReference>
<dbReference type="GO" id="GO:0031410">
    <property type="term" value="C:cytoplasmic vesicle"/>
    <property type="evidence" value="ECO:0007669"/>
    <property type="project" value="TreeGrafter"/>
</dbReference>
<comment type="subcellular location">
    <subcellularLocation>
        <location evidence="1">Membrane</location>
        <topology evidence="1">Multi-pass membrane protein</topology>
    </subcellularLocation>
</comment>
<evidence type="ECO:0000256" key="7">
    <source>
        <dbReference type="SAM" id="Phobius"/>
    </source>
</evidence>
<feature type="transmembrane region" description="Helical" evidence="7">
    <location>
        <begin position="184"/>
        <end position="207"/>
    </location>
</feature>
<protein>
    <recommendedName>
        <fullName evidence="8">Cation efflux protein transmembrane domain-containing protein</fullName>
    </recommendedName>
</protein>
<keyword evidence="2" id="KW-0813">Transport</keyword>
<feature type="transmembrane region" description="Helical" evidence="7">
    <location>
        <begin position="117"/>
        <end position="135"/>
    </location>
</feature>
<proteinExistence type="predicted"/>
<dbReference type="Pfam" id="PF01545">
    <property type="entry name" value="Cation_efflux"/>
    <property type="match status" value="1"/>
</dbReference>
<dbReference type="InterPro" id="IPR045316">
    <property type="entry name" value="Msc2-like"/>
</dbReference>
<dbReference type="GO" id="GO:0006882">
    <property type="term" value="P:intracellular zinc ion homeostasis"/>
    <property type="evidence" value="ECO:0007669"/>
    <property type="project" value="InterPro"/>
</dbReference>
<reference evidence="9" key="1">
    <citation type="submission" date="2021-09" db="EMBL/GenBank/DDBJ databases">
        <authorList>
            <consortium name="AG Swart"/>
            <person name="Singh M."/>
            <person name="Singh A."/>
            <person name="Seah K."/>
            <person name="Emmerich C."/>
        </authorList>
    </citation>
    <scope>NUCLEOTIDE SEQUENCE</scope>
    <source>
        <strain evidence="9">ATCC30299</strain>
    </source>
</reference>
<evidence type="ECO:0000259" key="8">
    <source>
        <dbReference type="Pfam" id="PF01545"/>
    </source>
</evidence>
<organism evidence="9 10">
    <name type="scientific">Blepharisma stoltei</name>
    <dbReference type="NCBI Taxonomy" id="1481888"/>
    <lineage>
        <taxon>Eukaryota</taxon>
        <taxon>Sar</taxon>
        <taxon>Alveolata</taxon>
        <taxon>Ciliophora</taxon>
        <taxon>Postciliodesmatophora</taxon>
        <taxon>Heterotrichea</taxon>
        <taxon>Heterotrichida</taxon>
        <taxon>Blepharismidae</taxon>
        <taxon>Blepharisma</taxon>
    </lineage>
</organism>
<accession>A0AAU9J735</accession>
<dbReference type="InterPro" id="IPR027469">
    <property type="entry name" value="Cation_efflux_TMD_sf"/>
</dbReference>
<gene>
    <name evidence="9" type="ORF">BSTOLATCC_MIC27587</name>
</gene>
<comment type="caution">
    <text evidence="9">The sequence shown here is derived from an EMBL/GenBank/DDBJ whole genome shotgun (WGS) entry which is preliminary data.</text>
</comment>
<feature type="transmembrane region" description="Helical" evidence="7">
    <location>
        <begin position="78"/>
        <end position="97"/>
    </location>
</feature>
<feature type="transmembrane region" description="Helical" evidence="7">
    <location>
        <begin position="47"/>
        <end position="66"/>
    </location>
</feature>
<dbReference type="SUPFAM" id="SSF161111">
    <property type="entry name" value="Cation efflux protein transmembrane domain-like"/>
    <property type="match status" value="1"/>
</dbReference>
<feature type="transmembrane region" description="Helical" evidence="7">
    <location>
        <begin position="155"/>
        <end position="172"/>
    </location>
</feature>
<dbReference type="EMBL" id="CAJZBQ010000027">
    <property type="protein sequence ID" value="CAG9321015.1"/>
    <property type="molecule type" value="Genomic_DNA"/>
</dbReference>
<keyword evidence="3 7" id="KW-0812">Transmembrane</keyword>
<dbReference type="PANTHER" id="PTHR45755:SF2">
    <property type="entry name" value="ZINC TRANSPORTER PROTEIN DDB_G0269332-RELATED"/>
    <property type="match status" value="1"/>
</dbReference>
<evidence type="ECO:0000313" key="10">
    <source>
        <dbReference type="Proteomes" id="UP001162131"/>
    </source>
</evidence>
<evidence type="ECO:0000256" key="2">
    <source>
        <dbReference type="ARBA" id="ARBA00022448"/>
    </source>
</evidence>
<dbReference type="GO" id="GO:0005794">
    <property type="term" value="C:Golgi apparatus"/>
    <property type="evidence" value="ECO:0007669"/>
    <property type="project" value="TreeGrafter"/>
</dbReference>
<dbReference type="PANTHER" id="PTHR45755">
    <property type="match status" value="1"/>
</dbReference>
<evidence type="ECO:0000256" key="4">
    <source>
        <dbReference type="ARBA" id="ARBA00022989"/>
    </source>
</evidence>
<feature type="compositionally biased region" description="Basic residues" evidence="6">
    <location>
        <begin position="7"/>
        <end position="21"/>
    </location>
</feature>
<dbReference type="InterPro" id="IPR058533">
    <property type="entry name" value="Cation_efflux_TM"/>
</dbReference>
<sequence length="356" mass="39954">MTEHKHDHGHGHGHGHDHHHHHHGDALSFTWTFTYAAKAWNHPEGKLLITFVCVLIGSCIFEIASGTFNSDSRLVSDGFRSGFHGLSVYAGLIGLAYGLNHDKPDKKCTFGYDRTQIVVAFGNAIFGFFIGIFELLESMHELANGPRAHTGTDSLFLLFFKVIFEAFIYVNIRKFMDNNGNRPPIYDNLGVIAIQCFSAFVSESLYLISTFLNLEEAIFPFYCIEPLLNSLWTISTIFMLKPYLFRNGNILLLKSPLGKAKDLLVKKEREVSLIEGVQSIKSEKVWMLTANSLVGAIKLSIHEGSDPSVIIQKTHEILSGVIEHLNIEVFIDKDNGKNKEKVLEKSQHNNIEVVAL</sequence>
<keyword evidence="5 7" id="KW-0472">Membrane</keyword>
<keyword evidence="10" id="KW-1185">Reference proteome</keyword>
<evidence type="ECO:0000256" key="3">
    <source>
        <dbReference type="ARBA" id="ARBA00022692"/>
    </source>
</evidence>
<evidence type="ECO:0000256" key="6">
    <source>
        <dbReference type="SAM" id="MobiDB-lite"/>
    </source>
</evidence>
<evidence type="ECO:0000256" key="5">
    <source>
        <dbReference type="ARBA" id="ARBA00023136"/>
    </source>
</evidence>
<feature type="transmembrane region" description="Helical" evidence="7">
    <location>
        <begin position="219"/>
        <end position="240"/>
    </location>
</feature>
<dbReference type="GO" id="GO:0005385">
    <property type="term" value="F:zinc ion transmembrane transporter activity"/>
    <property type="evidence" value="ECO:0007669"/>
    <property type="project" value="InterPro"/>
</dbReference>
<dbReference type="GO" id="GO:0016020">
    <property type="term" value="C:membrane"/>
    <property type="evidence" value="ECO:0007669"/>
    <property type="project" value="UniProtKB-SubCell"/>
</dbReference>
<feature type="region of interest" description="Disordered" evidence="6">
    <location>
        <begin position="1"/>
        <end position="21"/>
    </location>
</feature>
<evidence type="ECO:0000256" key="1">
    <source>
        <dbReference type="ARBA" id="ARBA00004141"/>
    </source>
</evidence>
<dbReference type="GO" id="GO:1904257">
    <property type="term" value="P:zinc ion import into Golgi lumen"/>
    <property type="evidence" value="ECO:0007669"/>
    <property type="project" value="TreeGrafter"/>
</dbReference>
<evidence type="ECO:0000313" key="9">
    <source>
        <dbReference type="EMBL" id="CAG9321015.1"/>
    </source>
</evidence>
<dbReference type="Gene3D" id="1.20.1510.10">
    <property type="entry name" value="Cation efflux protein transmembrane domain"/>
    <property type="match status" value="1"/>
</dbReference>
<keyword evidence="4 7" id="KW-1133">Transmembrane helix</keyword>
<feature type="domain" description="Cation efflux protein transmembrane" evidence="8">
    <location>
        <begin position="48"/>
        <end position="212"/>
    </location>
</feature>
<dbReference type="AlphaFoldDB" id="A0AAU9J735"/>
<name>A0AAU9J735_9CILI</name>